<evidence type="ECO:0000313" key="6">
    <source>
        <dbReference type="Proteomes" id="UP000772186"/>
    </source>
</evidence>
<feature type="domain" description="RNA 2-O ribose methyltransferase substrate binding" evidence="4">
    <location>
        <begin position="29"/>
        <end position="91"/>
    </location>
</feature>
<dbReference type="GO" id="GO:0003723">
    <property type="term" value="F:RNA binding"/>
    <property type="evidence" value="ECO:0007669"/>
    <property type="project" value="InterPro"/>
</dbReference>
<dbReference type="GO" id="GO:0005737">
    <property type="term" value="C:cytoplasm"/>
    <property type="evidence" value="ECO:0007669"/>
    <property type="project" value="UniProtKB-ARBA"/>
</dbReference>
<dbReference type="InterPro" id="IPR029026">
    <property type="entry name" value="tRNA_m1G_MTases_N"/>
</dbReference>
<gene>
    <name evidence="5" type="ORF">LAD73_02180</name>
</gene>
<dbReference type="Gene3D" id="3.30.1330.30">
    <property type="match status" value="1"/>
</dbReference>
<dbReference type="Pfam" id="PF00588">
    <property type="entry name" value="SpoU_methylase"/>
    <property type="match status" value="1"/>
</dbReference>
<dbReference type="SUPFAM" id="SSF75217">
    <property type="entry name" value="alpha/beta knot"/>
    <property type="match status" value="1"/>
</dbReference>
<dbReference type="Gene3D" id="3.40.1280.10">
    <property type="match status" value="1"/>
</dbReference>
<keyword evidence="2 5" id="KW-0489">Methyltransferase</keyword>
<dbReference type="AlphaFoldDB" id="A0A953NDC7"/>
<dbReference type="InterPro" id="IPR013123">
    <property type="entry name" value="SpoU_subst-bd"/>
</dbReference>
<sequence>MKTIISSVNNEKIKFLKKVKSGKEKEYFLIEGYHLVEEAIKANLVKEIYEINYKKVIYEKSIIITENVLNSITSTKTPEGIVALCIKKDSLIRPINKVVFLDDVQDPGNVGTIIRSSLAFGFDTIISNVNFYNEKIVRSSQGAIFKVNLINYKNPVEIINEYKKKGYKTYATVLDQEAVEFKKVIFENNNIIVILGNEGKGIRQEILNISDKKIYIPIDFESLNVAVAAGIILCKIYNK</sequence>
<dbReference type="GO" id="GO:0006396">
    <property type="term" value="P:RNA processing"/>
    <property type="evidence" value="ECO:0007669"/>
    <property type="project" value="InterPro"/>
</dbReference>
<dbReference type="InterPro" id="IPR029064">
    <property type="entry name" value="Ribosomal_eL30-like_sf"/>
</dbReference>
<evidence type="ECO:0000313" key="5">
    <source>
        <dbReference type="EMBL" id="MBZ4195515.1"/>
    </source>
</evidence>
<dbReference type="Proteomes" id="UP000772186">
    <property type="component" value="Unassembled WGS sequence"/>
</dbReference>
<keyword evidence="3" id="KW-0808">Transferase</keyword>
<dbReference type="GO" id="GO:0008173">
    <property type="term" value="F:RNA methyltransferase activity"/>
    <property type="evidence" value="ECO:0007669"/>
    <property type="project" value="InterPro"/>
</dbReference>
<dbReference type="SUPFAM" id="SSF55315">
    <property type="entry name" value="L30e-like"/>
    <property type="match status" value="1"/>
</dbReference>
<dbReference type="InterPro" id="IPR001537">
    <property type="entry name" value="SpoU_MeTrfase"/>
</dbReference>
<proteinExistence type="inferred from homology"/>
<evidence type="ECO:0000256" key="3">
    <source>
        <dbReference type="ARBA" id="ARBA00022679"/>
    </source>
</evidence>
<comment type="caution">
    <text evidence="5">The sequence shown here is derived from an EMBL/GenBank/DDBJ whole genome shotgun (WGS) entry which is preliminary data.</text>
</comment>
<evidence type="ECO:0000256" key="2">
    <source>
        <dbReference type="ARBA" id="ARBA00022603"/>
    </source>
</evidence>
<accession>A0A953NDC7</accession>
<dbReference type="InterPro" id="IPR029028">
    <property type="entry name" value="Alpha/beta_knot_MTases"/>
</dbReference>
<dbReference type="PANTHER" id="PTHR43191:SF2">
    <property type="entry name" value="RRNA METHYLTRANSFERASE 3, MITOCHONDRIAL"/>
    <property type="match status" value="1"/>
</dbReference>
<dbReference type="CDD" id="cd18095">
    <property type="entry name" value="SpoU-like_rRNA-MTase"/>
    <property type="match status" value="1"/>
</dbReference>
<keyword evidence="6" id="KW-1185">Reference proteome</keyword>
<dbReference type="SMART" id="SM00967">
    <property type="entry name" value="SpoU_sub_bind"/>
    <property type="match status" value="1"/>
</dbReference>
<protein>
    <submittedName>
        <fullName evidence="5">RNA methyltransferase</fullName>
    </submittedName>
</protein>
<dbReference type="GO" id="GO:0032259">
    <property type="term" value="P:methylation"/>
    <property type="evidence" value="ECO:0007669"/>
    <property type="project" value="UniProtKB-KW"/>
</dbReference>
<evidence type="ECO:0000256" key="1">
    <source>
        <dbReference type="ARBA" id="ARBA00007228"/>
    </source>
</evidence>
<dbReference type="RefSeq" id="WP_205517416.1">
    <property type="nucleotide sequence ID" value="NZ_CP070479.1"/>
</dbReference>
<name>A0A953NDC7_9MOLU</name>
<dbReference type="InterPro" id="IPR053888">
    <property type="entry name" value="MRM3-like_sub_bind"/>
</dbReference>
<dbReference type="InterPro" id="IPR051259">
    <property type="entry name" value="rRNA_Methyltransferase"/>
</dbReference>
<dbReference type="EMBL" id="JAIQBY010000023">
    <property type="protein sequence ID" value="MBZ4195515.1"/>
    <property type="molecule type" value="Genomic_DNA"/>
</dbReference>
<dbReference type="Pfam" id="PF22435">
    <property type="entry name" value="MRM3-like_sub_bind"/>
    <property type="match status" value="1"/>
</dbReference>
<evidence type="ECO:0000259" key="4">
    <source>
        <dbReference type="SMART" id="SM00967"/>
    </source>
</evidence>
<reference evidence="5 6" key="1">
    <citation type="submission" date="2021-09" db="EMBL/GenBank/DDBJ databases">
        <title>WGS of Mycoplasma sp. Zaradi2 strains.</title>
        <authorList>
            <person name="Spergser J."/>
        </authorList>
    </citation>
    <scope>NUCLEOTIDE SEQUENCE [LARGE SCALE GENOMIC DNA]</scope>
    <source>
        <strain evidence="5 6">1331</strain>
    </source>
</reference>
<dbReference type="PANTHER" id="PTHR43191">
    <property type="entry name" value="RRNA METHYLTRANSFERASE 3"/>
    <property type="match status" value="1"/>
</dbReference>
<comment type="similarity">
    <text evidence="1">Belongs to the class IV-like SAM-binding methyltransferase superfamily. RNA methyltransferase TrmH family.</text>
</comment>
<organism evidence="5 6">
    <name type="scientific">Mycoplasma tauri</name>
    <dbReference type="NCBI Taxonomy" id="547987"/>
    <lineage>
        <taxon>Bacteria</taxon>
        <taxon>Bacillati</taxon>
        <taxon>Mycoplasmatota</taxon>
        <taxon>Mollicutes</taxon>
        <taxon>Mycoplasmataceae</taxon>
        <taxon>Mycoplasma</taxon>
    </lineage>
</organism>